<dbReference type="PANTHER" id="PTHR35393">
    <property type="entry name" value="CHROMOSOME 1, WHOLE GENOME SHOTGUN SEQUENCE"/>
    <property type="match status" value="1"/>
</dbReference>
<sequence length="220" mass="24305">MEDPAKEIATVAGLVTAAINPEIQKASVLKYYAPDISFRHPLCAVKSGPNSRDAILSILQWYRVLSPVLSVHVTSVTYDEEKHAAFLDITQTFHIRWSPFKPAPARLLVHLTLRPEPSPTDPSKTVYLITEHEDFYHPDDFAALVIPPFVPLVRIGLQAATFACKANARVFGALGYWTTNDGEGGKGVHLQPEGEPLPPIGENEGIELQERPPRGDKKHD</sequence>
<dbReference type="AlphaFoldDB" id="A0A1M2VT91"/>
<evidence type="ECO:0000313" key="4">
    <source>
        <dbReference type="Proteomes" id="UP000184267"/>
    </source>
</evidence>
<dbReference type="EMBL" id="MNAD01000731">
    <property type="protein sequence ID" value="OJT10823.1"/>
    <property type="molecule type" value="Genomic_DNA"/>
</dbReference>
<dbReference type="InterPro" id="IPR057514">
    <property type="entry name" value="NTF2_SigF"/>
</dbReference>
<gene>
    <name evidence="3" type="ORF">TRAPUB_12692</name>
</gene>
<organism evidence="3 4">
    <name type="scientific">Trametes pubescens</name>
    <name type="common">White-rot fungus</name>
    <dbReference type="NCBI Taxonomy" id="154538"/>
    <lineage>
        <taxon>Eukaryota</taxon>
        <taxon>Fungi</taxon>
        <taxon>Dikarya</taxon>
        <taxon>Basidiomycota</taxon>
        <taxon>Agaricomycotina</taxon>
        <taxon>Agaricomycetes</taxon>
        <taxon>Polyporales</taxon>
        <taxon>Polyporaceae</taxon>
        <taxon>Trametes</taxon>
    </lineage>
</organism>
<evidence type="ECO:0000313" key="3">
    <source>
        <dbReference type="EMBL" id="OJT10823.1"/>
    </source>
</evidence>
<dbReference type="Pfam" id="PF24840">
    <property type="entry name" value="NTF2_SigF"/>
    <property type="match status" value="1"/>
</dbReference>
<dbReference type="PANTHER" id="PTHR35393:SF1">
    <property type="entry name" value="SNOAL-LIKE DOMAIN-CONTAINING PROTEIN"/>
    <property type="match status" value="1"/>
</dbReference>
<feature type="region of interest" description="Disordered" evidence="1">
    <location>
        <begin position="185"/>
        <end position="220"/>
    </location>
</feature>
<dbReference type="OrthoDB" id="2344312at2759"/>
<protein>
    <recommendedName>
        <fullName evidence="2">SigF-like NTF2-like domain-containing protein</fullName>
    </recommendedName>
</protein>
<accession>A0A1M2VT91</accession>
<evidence type="ECO:0000256" key="1">
    <source>
        <dbReference type="SAM" id="MobiDB-lite"/>
    </source>
</evidence>
<feature type="compositionally biased region" description="Basic and acidic residues" evidence="1">
    <location>
        <begin position="208"/>
        <end position="220"/>
    </location>
</feature>
<dbReference type="OMA" id="MSQIFTI"/>
<dbReference type="STRING" id="154538.A0A1M2VT91"/>
<dbReference type="Proteomes" id="UP000184267">
    <property type="component" value="Unassembled WGS sequence"/>
</dbReference>
<name>A0A1M2VT91_TRAPU</name>
<keyword evidence="4" id="KW-1185">Reference proteome</keyword>
<reference evidence="3 4" key="1">
    <citation type="submission" date="2016-10" db="EMBL/GenBank/DDBJ databases">
        <title>Genome sequence of the basidiomycete white-rot fungus Trametes pubescens.</title>
        <authorList>
            <person name="Makela M.R."/>
            <person name="Granchi Z."/>
            <person name="Peng M."/>
            <person name="De Vries R.P."/>
            <person name="Grigoriev I."/>
            <person name="Riley R."/>
            <person name="Hilden K."/>
        </authorList>
    </citation>
    <scope>NUCLEOTIDE SEQUENCE [LARGE SCALE GENOMIC DNA]</scope>
    <source>
        <strain evidence="3 4">FBCC735</strain>
    </source>
</reference>
<feature type="domain" description="SigF-like NTF2-like" evidence="2">
    <location>
        <begin position="1"/>
        <end position="176"/>
    </location>
</feature>
<proteinExistence type="predicted"/>
<comment type="caution">
    <text evidence="3">The sequence shown here is derived from an EMBL/GenBank/DDBJ whole genome shotgun (WGS) entry which is preliminary data.</text>
</comment>
<evidence type="ECO:0000259" key="2">
    <source>
        <dbReference type="Pfam" id="PF24840"/>
    </source>
</evidence>